<evidence type="ECO:0000259" key="2">
    <source>
        <dbReference type="PROSITE" id="PS50887"/>
    </source>
</evidence>
<keyword evidence="4" id="KW-1185">Reference proteome</keyword>
<keyword evidence="1" id="KW-0802">TPR repeat</keyword>
<dbReference type="EMBL" id="SFCC01000002">
    <property type="protein sequence ID" value="RZQ65329.1"/>
    <property type="molecule type" value="Genomic_DNA"/>
</dbReference>
<dbReference type="NCBIfam" id="TIGR00254">
    <property type="entry name" value="GGDEF"/>
    <property type="match status" value="1"/>
</dbReference>
<dbReference type="RefSeq" id="WP_130474115.1">
    <property type="nucleotide sequence ID" value="NZ_SFCC01000002.1"/>
</dbReference>
<dbReference type="SMART" id="SM00267">
    <property type="entry name" value="GGDEF"/>
    <property type="match status" value="1"/>
</dbReference>
<proteinExistence type="predicted"/>
<dbReference type="GO" id="GO:0005886">
    <property type="term" value="C:plasma membrane"/>
    <property type="evidence" value="ECO:0007669"/>
    <property type="project" value="TreeGrafter"/>
</dbReference>
<dbReference type="InterPro" id="IPR050469">
    <property type="entry name" value="Diguanylate_Cyclase"/>
</dbReference>
<protein>
    <submittedName>
        <fullName evidence="3">GGDEF domain-containing protein</fullName>
    </submittedName>
</protein>
<dbReference type="PANTHER" id="PTHR45138:SF9">
    <property type="entry name" value="DIGUANYLATE CYCLASE DGCM-RELATED"/>
    <property type="match status" value="1"/>
</dbReference>
<dbReference type="InterPro" id="IPR000160">
    <property type="entry name" value="GGDEF_dom"/>
</dbReference>
<evidence type="ECO:0000256" key="1">
    <source>
        <dbReference type="PROSITE-ProRule" id="PRU00339"/>
    </source>
</evidence>
<dbReference type="InterPro" id="IPR029787">
    <property type="entry name" value="Nucleotide_cyclase"/>
</dbReference>
<dbReference type="CDD" id="cd01949">
    <property type="entry name" value="GGDEF"/>
    <property type="match status" value="1"/>
</dbReference>
<dbReference type="PANTHER" id="PTHR45138">
    <property type="entry name" value="REGULATORY COMPONENTS OF SENSORY TRANSDUCTION SYSTEM"/>
    <property type="match status" value="1"/>
</dbReference>
<accession>A0A4Q7JD70</accession>
<comment type="caution">
    <text evidence="3">The sequence shown here is derived from an EMBL/GenBank/DDBJ whole genome shotgun (WGS) entry which is preliminary data.</text>
</comment>
<feature type="repeat" description="TPR" evidence="1">
    <location>
        <begin position="6"/>
        <end position="39"/>
    </location>
</feature>
<dbReference type="PROSITE" id="PS50887">
    <property type="entry name" value="GGDEF"/>
    <property type="match status" value="1"/>
</dbReference>
<sequence>MSQNVSRLHESLANRFAARGDWRRAYQHLRSALALDPLTGIYNRRHLDVWLLDAADDFAVALVDLDHFKHVNDTFGHLTGDRVLRDVAGLLAAGLPAGGFCARYGGEEFALVLPGAIDAVRTAELARRRVAAHSRVTVSVGVALPGTDPLSRADGLLYAAKGAGRNTVAYADGDTVRFTTGSH</sequence>
<dbReference type="Gene3D" id="3.30.70.270">
    <property type="match status" value="1"/>
</dbReference>
<dbReference type="GO" id="GO:0052621">
    <property type="term" value="F:diguanylate cyclase activity"/>
    <property type="evidence" value="ECO:0007669"/>
    <property type="project" value="TreeGrafter"/>
</dbReference>
<dbReference type="PROSITE" id="PS50005">
    <property type="entry name" value="TPR"/>
    <property type="match status" value="1"/>
</dbReference>
<name>A0A4Q7JD70_9PSEU</name>
<gene>
    <name evidence="3" type="ORF">EWH70_05475</name>
</gene>
<dbReference type="AlphaFoldDB" id="A0A4Q7JD70"/>
<evidence type="ECO:0000313" key="4">
    <source>
        <dbReference type="Proteomes" id="UP000292003"/>
    </source>
</evidence>
<dbReference type="GO" id="GO:1902201">
    <property type="term" value="P:negative regulation of bacterial-type flagellum-dependent cell motility"/>
    <property type="evidence" value="ECO:0007669"/>
    <property type="project" value="TreeGrafter"/>
</dbReference>
<dbReference type="InterPro" id="IPR043128">
    <property type="entry name" value="Rev_trsase/Diguanyl_cyclase"/>
</dbReference>
<organism evidence="3 4">
    <name type="scientific">Amycolatopsis suaedae</name>
    <dbReference type="NCBI Taxonomy" id="2510978"/>
    <lineage>
        <taxon>Bacteria</taxon>
        <taxon>Bacillati</taxon>
        <taxon>Actinomycetota</taxon>
        <taxon>Actinomycetes</taxon>
        <taxon>Pseudonocardiales</taxon>
        <taxon>Pseudonocardiaceae</taxon>
        <taxon>Amycolatopsis</taxon>
    </lineage>
</organism>
<evidence type="ECO:0000313" key="3">
    <source>
        <dbReference type="EMBL" id="RZQ65329.1"/>
    </source>
</evidence>
<feature type="domain" description="GGDEF" evidence="2">
    <location>
        <begin position="56"/>
        <end position="181"/>
    </location>
</feature>
<dbReference type="SUPFAM" id="SSF55073">
    <property type="entry name" value="Nucleotide cyclase"/>
    <property type="match status" value="1"/>
</dbReference>
<dbReference type="Proteomes" id="UP000292003">
    <property type="component" value="Unassembled WGS sequence"/>
</dbReference>
<dbReference type="OrthoDB" id="23692at2"/>
<dbReference type="InterPro" id="IPR019734">
    <property type="entry name" value="TPR_rpt"/>
</dbReference>
<dbReference type="GO" id="GO:0043709">
    <property type="term" value="P:cell adhesion involved in single-species biofilm formation"/>
    <property type="evidence" value="ECO:0007669"/>
    <property type="project" value="TreeGrafter"/>
</dbReference>
<reference evidence="3 4" key="1">
    <citation type="submission" date="2019-02" db="EMBL/GenBank/DDBJ databases">
        <title>Draft genome sequence of Amycolatopsis sp. 8-3EHSu isolated from roots of Suaeda maritima.</title>
        <authorList>
            <person name="Duangmal K."/>
            <person name="Chantavorakit T."/>
        </authorList>
    </citation>
    <scope>NUCLEOTIDE SEQUENCE [LARGE SCALE GENOMIC DNA]</scope>
    <source>
        <strain evidence="3 4">8-3EHSu</strain>
    </source>
</reference>
<dbReference type="Pfam" id="PF00990">
    <property type="entry name" value="GGDEF"/>
    <property type="match status" value="1"/>
</dbReference>